<feature type="transmembrane region" description="Helical" evidence="5">
    <location>
        <begin position="138"/>
        <end position="157"/>
    </location>
</feature>
<dbReference type="PANTHER" id="PTHR21576:SF160">
    <property type="entry name" value="NODULIN-LIKE DOMAIN-CONTAINING PROTEIN"/>
    <property type="match status" value="1"/>
</dbReference>
<dbReference type="InterPro" id="IPR011701">
    <property type="entry name" value="MFS"/>
</dbReference>
<dbReference type="EMBL" id="JASNQZ010000003">
    <property type="protein sequence ID" value="KAL0958795.1"/>
    <property type="molecule type" value="Genomic_DNA"/>
</dbReference>
<feature type="transmembrane region" description="Helical" evidence="5">
    <location>
        <begin position="342"/>
        <end position="360"/>
    </location>
</feature>
<keyword evidence="4 5" id="KW-0472">Membrane</keyword>
<evidence type="ECO:0000256" key="4">
    <source>
        <dbReference type="ARBA" id="ARBA00023136"/>
    </source>
</evidence>
<evidence type="ECO:0000256" key="2">
    <source>
        <dbReference type="ARBA" id="ARBA00022692"/>
    </source>
</evidence>
<dbReference type="SUPFAM" id="SSF103473">
    <property type="entry name" value="MFS general substrate transporter"/>
    <property type="match status" value="1"/>
</dbReference>
<accession>A0ABR3JUD3</accession>
<keyword evidence="7" id="KW-1185">Reference proteome</keyword>
<feature type="transmembrane region" description="Helical" evidence="5">
    <location>
        <begin position="447"/>
        <end position="474"/>
    </location>
</feature>
<evidence type="ECO:0000313" key="6">
    <source>
        <dbReference type="EMBL" id="KAL0958795.1"/>
    </source>
</evidence>
<proteinExistence type="predicted"/>
<feature type="transmembrane region" description="Helical" evidence="5">
    <location>
        <begin position="17"/>
        <end position="36"/>
    </location>
</feature>
<dbReference type="Pfam" id="PF07690">
    <property type="entry name" value="MFS_1"/>
    <property type="match status" value="1"/>
</dbReference>
<evidence type="ECO:0000256" key="5">
    <source>
        <dbReference type="SAM" id="Phobius"/>
    </source>
</evidence>
<dbReference type="Proteomes" id="UP001556367">
    <property type="component" value="Unassembled WGS sequence"/>
</dbReference>
<comment type="subcellular location">
    <subcellularLocation>
        <location evidence="1">Membrane</location>
        <topology evidence="1">Multi-pass membrane protein</topology>
    </subcellularLocation>
</comment>
<dbReference type="InterPro" id="IPR036259">
    <property type="entry name" value="MFS_trans_sf"/>
</dbReference>
<keyword evidence="3 5" id="KW-1133">Transmembrane helix</keyword>
<feature type="transmembrane region" description="Helical" evidence="5">
    <location>
        <begin position="205"/>
        <end position="224"/>
    </location>
</feature>
<keyword evidence="2 5" id="KW-0812">Transmembrane</keyword>
<feature type="transmembrane region" description="Helical" evidence="5">
    <location>
        <begin position="103"/>
        <end position="122"/>
    </location>
</feature>
<name>A0ABR3JUD3_9AGAR</name>
<dbReference type="Gene3D" id="1.20.1250.20">
    <property type="entry name" value="MFS general substrate transporter like domains"/>
    <property type="match status" value="1"/>
</dbReference>
<evidence type="ECO:0000313" key="7">
    <source>
        <dbReference type="Proteomes" id="UP001556367"/>
    </source>
</evidence>
<feature type="transmembrane region" description="Helical" evidence="5">
    <location>
        <begin position="177"/>
        <end position="198"/>
    </location>
</feature>
<evidence type="ECO:0000256" key="3">
    <source>
        <dbReference type="ARBA" id="ARBA00022989"/>
    </source>
</evidence>
<comment type="caution">
    <text evidence="6">The sequence shown here is derived from an EMBL/GenBank/DDBJ whole genome shotgun (WGS) entry which is preliminary data.</text>
</comment>
<organism evidence="6 7">
    <name type="scientific">Hohenbuehelia grisea</name>
    <dbReference type="NCBI Taxonomy" id="104357"/>
    <lineage>
        <taxon>Eukaryota</taxon>
        <taxon>Fungi</taxon>
        <taxon>Dikarya</taxon>
        <taxon>Basidiomycota</taxon>
        <taxon>Agaricomycotina</taxon>
        <taxon>Agaricomycetes</taxon>
        <taxon>Agaricomycetidae</taxon>
        <taxon>Agaricales</taxon>
        <taxon>Pleurotineae</taxon>
        <taxon>Pleurotaceae</taxon>
        <taxon>Hohenbuehelia</taxon>
    </lineage>
</organism>
<feature type="transmembrane region" description="Helical" evidence="5">
    <location>
        <begin position="481"/>
        <end position="500"/>
    </location>
</feature>
<evidence type="ECO:0008006" key="8">
    <source>
        <dbReference type="Google" id="ProtNLM"/>
    </source>
</evidence>
<protein>
    <recommendedName>
        <fullName evidence="8">MFS general substrate transporter</fullName>
    </recommendedName>
</protein>
<dbReference type="PANTHER" id="PTHR21576">
    <property type="entry name" value="UNCHARACTERIZED NODULIN-LIKE PROTEIN"/>
    <property type="match status" value="1"/>
</dbReference>
<feature type="transmembrane region" description="Helical" evidence="5">
    <location>
        <begin position="532"/>
        <end position="551"/>
    </location>
</feature>
<feature type="transmembrane region" description="Helical" evidence="5">
    <location>
        <begin position="422"/>
        <end position="441"/>
    </location>
</feature>
<sequence length="573" mass="61255">MTRSSLGSKEILNSKRISVLSVSLVVALGSGTNYVYSGKNSMAHLDLCGCLNCKRLAYGPQLARRLNLTYTQSSIIGIAGNIGVFSSAPIGGKVADSLGSQPLLAAAFILLLGGYSGIRYFYDSAVPLPSSDAPKVSYALLILFNFMTGVGGTSGMMSGMNATAKSFPDSARATTTGLVLSGFGLSAFLFSTVSALLFPGDTSSLLLLLTLGTALPMLLGFFFLKPVASVTSPSRVDAALVDTETGTQGPLNVVFHHCNNSHESDRLLGPDEMAEACRYEGTSTTQFSQYPTPTPDSSRAMDYFSDSSMDAQQLLRERQTSSHWTSGEPNVYGRELFKSLDFWLVATVFGLLAGTGLMYINNVGSIAHALADADGAPYDEKIIPQIQAKQVTAISVMNCLGRIAMGLTSDYAKNSFGAPRSYCLVLASLLFLCSQVAIISINDLDKLWIGSIMLGFSYGSAFALVPTLCIYYFGMSHFSENFGFTTLSPMVSGYVFSVIFGKTLDEHEGPTSPSRTAAHQCTEGRGCYANALHFTIGACLLALGLSLFMSFRDRRAIVRAYEDRLSSREVESG</sequence>
<reference evidence="7" key="1">
    <citation type="submission" date="2024-06" db="EMBL/GenBank/DDBJ databases">
        <title>Multi-omics analyses provide insights into the biosynthesis of the anticancer antibiotic pleurotin in Hohenbuehelia grisea.</title>
        <authorList>
            <person name="Weaver J.A."/>
            <person name="Alberti F."/>
        </authorList>
    </citation>
    <scope>NUCLEOTIDE SEQUENCE [LARGE SCALE GENOMIC DNA]</scope>
    <source>
        <strain evidence="7">T-177</strain>
    </source>
</reference>
<gene>
    <name evidence="6" type="ORF">HGRIS_014115</name>
</gene>
<evidence type="ECO:0000256" key="1">
    <source>
        <dbReference type="ARBA" id="ARBA00004141"/>
    </source>
</evidence>